<dbReference type="Pfam" id="PF03140">
    <property type="entry name" value="DUF247"/>
    <property type="match status" value="2"/>
</dbReference>
<dbReference type="AlphaFoldDB" id="Q6YPE2"/>
<gene>
    <name evidence="2" type="ORF">B1203H11.28</name>
    <name evidence="1" type="ORF">OSJNBa0073J19.5</name>
</gene>
<proteinExistence type="predicted"/>
<evidence type="ECO:0000313" key="2">
    <source>
        <dbReference type="EMBL" id="BAD10828.1"/>
    </source>
</evidence>
<name>Q6YPE2_ORYSJ</name>
<accession>Q6YPE2</accession>
<dbReference type="PANTHER" id="PTHR31549">
    <property type="entry name" value="PROTEIN, PUTATIVE (DUF247)-RELATED-RELATED"/>
    <property type="match status" value="1"/>
</dbReference>
<reference evidence="2" key="2">
    <citation type="submission" date="2004-01" db="EMBL/GenBank/DDBJ databases">
        <title>Oryza sativa nipponbare(GA3) genomic DNA, chromosome 8, BAC clone:B1203H11.</title>
        <authorList>
            <person name="Sasaki T."/>
            <person name="Matsumoto T."/>
            <person name="Katayose Y."/>
        </authorList>
    </citation>
    <scope>NUCLEOTIDE SEQUENCE</scope>
</reference>
<dbReference type="Proteomes" id="UP000000763">
    <property type="component" value="Chromosome 8"/>
</dbReference>
<reference evidence="1" key="1">
    <citation type="submission" date="2002-09" db="EMBL/GenBank/DDBJ databases">
        <title>Oryza sativa nipponbare(GA3) genomic DNA, chromosome 8, BAC clone:OSJNBa0073J19.</title>
        <authorList>
            <person name="Sasaki T."/>
            <person name="Matsumoto T."/>
            <person name="Katayose Y."/>
        </authorList>
    </citation>
    <scope>NUCLEOTIDE SEQUENCE</scope>
</reference>
<evidence type="ECO:0000313" key="1">
    <source>
        <dbReference type="EMBL" id="BAD10587.1"/>
    </source>
</evidence>
<dbReference type="EMBL" id="AP005730">
    <property type="protein sequence ID" value="BAD10587.1"/>
    <property type="molecule type" value="Genomic_DNA"/>
</dbReference>
<dbReference type="InterPro" id="IPR004158">
    <property type="entry name" value="DUF247_pln"/>
</dbReference>
<sequence>MIDPTVEGTIIPPIQERVTFERLEADFCKNERKIHRFPQGLRRWIGGEGDRYIVPTFVALGPYHHGEPHLQKTEELKYATAHYLCMKWGRSVEEVYGKVLAVAGEAHGCYDNDDDAVAQFSDDEFAEMMFLDGCFLLKYMVLDNDCSLLENRMVLSTGPCIQRDIVLLENQIPWLVLDALMSIISPIDVHMFLTAVISDPIYVARERRLLITDRDVIVKSSVPHLLGLARSHLIDGMPTDHLELGFSDDDDDDHDTRLSISAADPKQERMACCSKEYPRDGFVVSSYLSLLAMLMDKEEDVHELRARHIVDSFFSDQEMLAFFKGLARHLRLGSRYFAAIQKIEAYKHDKRVFIAVHKFFYHNLKIIVRLIWSFFTVQQRASVPTRDRSVCVIRRSKTIGTWWYHHSVREVPSIQSALKGYNGLIASKSFGFSSSFPQRRHTSLEAPPPTASTRLRPPTYPLRRKELYLQAVDEILADHCLPCRCSAPSPPGQVPLSQRGCVVPKSLFLWPEGGATRLET</sequence>
<dbReference type="PANTHER" id="PTHR31549:SF244">
    <property type="entry name" value="OS08G0121500 PROTEIN"/>
    <property type="match status" value="1"/>
</dbReference>
<protein>
    <submittedName>
        <fullName evidence="2">Uncharacterized protein</fullName>
    </submittedName>
</protein>
<dbReference type="EMBL" id="AP006723">
    <property type="protein sequence ID" value="BAD10828.1"/>
    <property type="molecule type" value="Genomic_DNA"/>
</dbReference>
<organism evidence="2 3">
    <name type="scientific">Oryza sativa subsp. japonica</name>
    <name type="common">Rice</name>
    <dbReference type="NCBI Taxonomy" id="39947"/>
    <lineage>
        <taxon>Eukaryota</taxon>
        <taxon>Viridiplantae</taxon>
        <taxon>Streptophyta</taxon>
        <taxon>Embryophyta</taxon>
        <taxon>Tracheophyta</taxon>
        <taxon>Spermatophyta</taxon>
        <taxon>Magnoliopsida</taxon>
        <taxon>Liliopsida</taxon>
        <taxon>Poales</taxon>
        <taxon>Poaceae</taxon>
        <taxon>BOP clade</taxon>
        <taxon>Oryzoideae</taxon>
        <taxon>Oryzeae</taxon>
        <taxon>Oryzinae</taxon>
        <taxon>Oryza</taxon>
        <taxon>Oryza sativa</taxon>
    </lineage>
</organism>
<reference evidence="3" key="3">
    <citation type="journal article" date="2005" name="Nature">
        <title>The map-based sequence of the rice genome.</title>
        <authorList>
            <consortium name="International rice genome sequencing project (IRGSP)"/>
            <person name="Matsumoto T."/>
            <person name="Wu J."/>
            <person name="Kanamori H."/>
            <person name="Katayose Y."/>
            <person name="Fujisawa M."/>
            <person name="Namiki N."/>
            <person name="Mizuno H."/>
            <person name="Yamamoto K."/>
            <person name="Antonio B.A."/>
            <person name="Baba T."/>
            <person name="Sakata K."/>
            <person name="Nagamura Y."/>
            <person name="Aoki H."/>
            <person name="Arikawa K."/>
            <person name="Arita K."/>
            <person name="Bito T."/>
            <person name="Chiden Y."/>
            <person name="Fujitsuka N."/>
            <person name="Fukunaka R."/>
            <person name="Hamada M."/>
            <person name="Harada C."/>
            <person name="Hayashi A."/>
            <person name="Hijishita S."/>
            <person name="Honda M."/>
            <person name="Hosokawa S."/>
            <person name="Ichikawa Y."/>
            <person name="Idonuma A."/>
            <person name="Iijima M."/>
            <person name="Ikeda M."/>
            <person name="Ikeno M."/>
            <person name="Ito K."/>
            <person name="Ito S."/>
            <person name="Ito T."/>
            <person name="Ito Y."/>
            <person name="Ito Y."/>
            <person name="Iwabuchi A."/>
            <person name="Kamiya K."/>
            <person name="Karasawa W."/>
            <person name="Kurita K."/>
            <person name="Katagiri S."/>
            <person name="Kikuta A."/>
            <person name="Kobayashi H."/>
            <person name="Kobayashi N."/>
            <person name="Machita K."/>
            <person name="Maehara T."/>
            <person name="Masukawa M."/>
            <person name="Mizubayashi T."/>
            <person name="Mukai Y."/>
            <person name="Nagasaki H."/>
            <person name="Nagata Y."/>
            <person name="Naito S."/>
            <person name="Nakashima M."/>
            <person name="Nakama Y."/>
            <person name="Nakamichi Y."/>
            <person name="Nakamura M."/>
            <person name="Meguro A."/>
            <person name="Negishi M."/>
            <person name="Ohta I."/>
            <person name="Ohta T."/>
            <person name="Okamoto M."/>
            <person name="Ono N."/>
            <person name="Saji S."/>
            <person name="Sakaguchi M."/>
            <person name="Sakai K."/>
            <person name="Shibata M."/>
            <person name="Shimokawa T."/>
            <person name="Song J."/>
            <person name="Takazaki Y."/>
            <person name="Terasawa K."/>
            <person name="Tsugane M."/>
            <person name="Tsuji K."/>
            <person name="Ueda S."/>
            <person name="Waki K."/>
            <person name="Yamagata H."/>
            <person name="Yamamoto M."/>
            <person name="Yamamoto S."/>
            <person name="Yamane H."/>
            <person name="Yoshiki S."/>
            <person name="Yoshihara R."/>
            <person name="Yukawa K."/>
            <person name="Zhong H."/>
            <person name="Yano M."/>
            <person name="Yuan Q."/>
            <person name="Ouyang S."/>
            <person name="Liu J."/>
            <person name="Jones K.M."/>
            <person name="Gansberger K."/>
            <person name="Moffat K."/>
            <person name="Hill J."/>
            <person name="Bera J."/>
            <person name="Fadrosh D."/>
            <person name="Jin S."/>
            <person name="Johri S."/>
            <person name="Kim M."/>
            <person name="Overton L."/>
            <person name="Reardon M."/>
            <person name="Tsitrin T."/>
            <person name="Vuong H."/>
            <person name="Weaver B."/>
            <person name="Ciecko A."/>
            <person name="Tallon L."/>
            <person name="Jackson J."/>
            <person name="Pai G."/>
            <person name="Aken S.V."/>
            <person name="Utterback T."/>
            <person name="Reidmuller S."/>
            <person name="Feldblyum T."/>
            <person name="Hsiao J."/>
            <person name="Zismann V."/>
            <person name="Iobst S."/>
            <person name="de Vazeille A.R."/>
            <person name="Buell C.R."/>
            <person name="Ying K."/>
            <person name="Li Y."/>
            <person name="Lu T."/>
            <person name="Huang Y."/>
            <person name="Zhao Q."/>
            <person name="Feng Q."/>
            <person name="Zhang L."/>
            <person name="Zhu J."/>
            <person name="Weng Q."/>
            <person name="Mu J."/>
            <person name="Lu Y."/>
            <person name="Fan D."/>
            <person name="Liu Y."/>
            <person name="Guan J."/>
            <person name="Zhang Y."/>
            <person name="Yu S."/>
            <person name="Liu X."/>
            <person name="Zhang Y."/>
            <person name="Hong G."/>
            <person name="Han B."/>
            <person name="Choisne N."/>
            <person name="Demange N."/>
            <person name="Orjeda G."/>
            <person name="Samain S."/>
            <person name="Cattolico L."/>
            <person name="Pelletier E."/>
            <person name="Couloux A."/>
            <person name="Segurens B."/>
            <person name="Wincker P."/>
            <person name="D'Hont A."/>
            <person name="Scarpelli C."/>
            <person name="Weissenbach J."/>
            <person name="Salanoubat M."/>
            <person name="Quetier F."/>
            <person name="Yu Y."/>
            <person name="Kim H.R."/>
            <person name="Rambo T."/>
            <person name="Currie J."/>
            <person name="Collura K."/>
            <person name="Luo M."/>
            <person name="Yang T."/>
            <person name="Ammiraju J.S.S."/>
            <person name="Engler F."/>
            <person name="Soderlund C."/>
            <person name="Wing R.A."/>
            <person name="Palmer L.E."/>
            <person name="de la Bastide M."/>
            <person name="Spiegel L."/>
            <person name="Nascimento L."/>
            <person name="Zutavern T."/>
            <person name="O'Shaughnessy A."/>
            <person name="Dike S."/>
            <person name="Dedhia N."/>
            <person name="Preston R."/>
            <person name="Balija V."/>
            <person name="McCombie W.R."/>
            <person name="Chow T."/>
            <person name="Chen H."/>
            <person name="Chung M."/>
            <person name="Chen C."/>
            <person name="Shaw J."/>
            <person name="Wu H."/>
            <person name="Hsiao K."/>
            <person name="Chao Y."/>
            <person name="Chu M."/>
            <person name="Cheng C."/>
            <person name="Hour A."/>
            <person name="Lee P."/>
            <person name="Lin S."/>
            <person name="Lin Y."/>
            <person name="Liou J."/>
            <person name="Liu S."/>
            <person name="Hsing Y."/>
            <person name="Raghuvanshi S."/>
            <person name="Mohanty A."/>
            <person name="Bharti A.K."/>
            <person name="Gaur A."/>
            <person name="Gupta V."/>
            <person name="Kumar D."/>
            <person name="Ravi V."/>
            <person name="Vij S."/>
            <person name="Kapur A."/>
            <person name="Khurana P."/>
            <person name="Khurana P."/>
            <person name="Khurana J.P."/>
            <person name="Tyagi A.K."/>
            <person name="Gaikwad K."/>
            <person name="Singh A."/>
            <person name="Dalal V."/>
            <person name="Srivastava S."/>
            <person name="Dixit A."/>
            <person name="Pal A.K."/>
            <person name="Ghazi I.A."/>
            <person name="Yadav M."/>
            <person name="Pandit A."/>
            <person name="Bhargava A."/>
            <person name="Sureshbabu K."/>
            <person name="Batra K."/>
            <person name="Sharma T.R."/>
            <person name="Mohapatra T."/>
            <person name="Singh N.K."/>
            <person name="Messing J."/>
            <person name="Nelson A.B."/>
            <person name="Fuks G."/>
            <person name="Kavchok S."/>
            <person name="Keizer G."/>
            <person name="Linton E."/>
            <person name="Llaca V."/>
            <person name="Song R."/>
            <person name="Tanyolac B."/>
            <person name="Young S."/>
            <person name="Ho-Il K."/>
            <person name="Hahn J.H."/>
            <person name="Sangsakoo G."/>
            <person name="Vanavichit A."/>
            <person name="de Mattos Luiz.A.T."/>
            <person name="Zimmer P.D."/>
            <person name="Malone G."/>
            <person name="Dellagostin O."/>
            <person name="de Oliveira A.C."/>
            <person name="Bevan M."/>
            <person name="Bancroft I."/>
            <person name="Minx P."/>
            <person name="Cordum H."/>
            <person name="Wilson R."/>
            <person name="Cheng Z."/>
            <person name="Jin W."/>
            <person name="Jiang J."/>
            <person name="Leong S.A."/>
            <person name="Iwama H."/>
            <person name="Gojobori T."/>
            <person name="Itoh T."/>
            <person name="Niimura Y."/>
            <person name="Fujii Y."/>
            <person name="Habara T."/>
            <person name="Sakai H."/>
            <person name="Sato Y."/>
            <person name="Wilson G."/>
            <person name="Kumar K."/>
            <person name="McCouch S."/>
            <person name="Juretic N."/>
            <person name="Hoen D."/>
            <person name="Wright S."/>
            <person name="Bruskiewich R."/>
            <person name="Bureau T."/>
            <person name="Miyao A."/>
            <person name="Hirochika H."/>
            <person name="Nishikawa T."/>
            <person name="Kadowaki K."/>
            <person name="Sugiura M."/>
            <person name="Burr B."/>
            <person name="Sasaki T."/>
        </authorList>
    </citation>
    <scope>NUCLEOTIDE SEQUENCE [LARGE SCALE GENOMIC DNA]</scope>
    <source>
        <strain evidence="3">cv. Nipponbare</strain>
    </source>
</reference>
<reference evidence="3" key="4">
    <citation type="journal article" date="2008" name="Nucleic Acids Res.">
        <title>The rice annotation project database (RAP-DB): 2008 update.</title>
        <authorList>
            <consortium name="The rice annotation project (RAP)"/>
        </authorList>
    </citation>
    <scope>GENOME REANNOTATION</scope>
    <source>
        <strain evidence="3">cv. Nipponbare</strain>
    </source>
</reference>
<evidence type="ECO:0000313" key="3">
    <source>
        <dbReference type="Proteomes" id="UP000000763"/>
    </source>
</evidence>